<dbReference type="InterPro" id="IPR058240">
    <property type="entry name" value="rSAM_sf"/>
</dbReference>
<dbReference type="AlphaFoldDB" id="W8T2Q2"/>
<feature type="domain" description="Radical SAM core" evidence="7">
    <location>
        <begin position="15"/>
        <end position="253"/>
    </location>
</feature>
<evidence type="ECO:0000256" key="4">
    <source>
        <dbReference type="ARBA" id="ARBA00022723"/>
    </source>
</evidence>
<keyword evidence="5" id="KW-0408">Iron</keyword>
<dbReference type="Gene3D" id="3.80.30.20">
    <property type="entry name" value="tm_1862 like domain"/>
    <property type="match status" value="1"/>
</dbReference>
<dbReference type="InterPro" id="IPR023404">
    <property type="entry name" value="rSAM_horseshoe"/>
</dbReference>
<evidence type="ECO:0000256" key="5">
    <source>
        <dbReference type="ARBA" id="ARBA00023004"/>
    </source>
</evidence>
<dbReference type="CDD" id="cd01335">
    <property type="entry name" value="Radical_SAM"/>
    <property type="match status" value="1"/>
</dbReference>
<reference evidence="8 9" key="1">
    <citation type="journal article" date="2014" name="Genome Announc.">
        <title>Complete Genome Sequence of Amino Acid-Utilizing Eubacterium acidaminophilum al-2 (DSM 3953).</title>
        <authorList>
            <person name="Poehlein A."/>
            <person name="Andreesen J.R."/>
            <person name="Daniel R."/>
        </authorList>
    </citation>
    <scope>NUCLEOTIDE SEQUENCE [LARGE SCALE GENOMIC DNA]</scope>
    <source>
        <strain evidence="8 9">DSM 3953</strain>
    </source>
</reference>
<dbReference type="RefSeq" id="WP_025435066.1">
    <property type="nucleotide sequence ID" value="NZ_CP007452.1"/>
</dbReference>
<dbReference type="PROSITE" id="PS51918">
    <property type="entry name" value="RADICAL_SAM"/>
    <property type="match status" value="1"/>
</dbReference>
<dbReference type="KEGG" id="eac:EAL2_c07230"/>
<dbReference type="Pfam" id="PF16199">
    <property type="entry name" value="Radical_SAM_C"/>
    <property type="match status" value="1"/>
</dbReference>
<dbReference type="STRING" id="1286171.EAL2_c07230"/>
<dbReference type="EMBL" id="CP007452">
    <property type="protein sequence ID" value="AHM56024.1"/>
    <property type="molecule type" value="Genomic_DNA"/>
</dbReference>
<dbReference type="SFLD" id="SFLDG01091">
    <property type="entry name" value="uncharacterized_CHP01210-like"/>
    <property type="match status" value="1"/>
</dbReference>
<protein>
    <recommendedName>
        <fullName evidence="7">Radical SAM core domain-containing protein</fullName>
    </recommendedName>
</protein>
<dbReference type="GO" id="GO:0003824">
    <property type="term" value="F:catalytic activity"/>
    <property type="evidence" value="ECO:0007669"/>
    <property type="project" value="InterPro"/>
</dbReference>
<keyword evidence="3" id="KW-0949">S-adenosyl-L-methionine</keyword>
<dbReference type="Proteomes" id="UP000019591">
    <property type="component" value="Chromosome"/>
</dbReference>
<dbReference type="SUPFAM" id="SSF102114">
    <property type="entry name" value="Radical SAM enzymes"/>
    <property type="match status" value="1"/>
</dbReference>
<dbReference type="Pfam" id="PF04055">
    <property type="entry name" value="Radical_SAM"/>
    <property type="match status" value="1"/>
</dbReference>
<evidence type="ECO:0000313" key="8">
    <source>
        <dbReference type="EMBL" id="AHM56024.1"/>
    </source>
</evidence>
<name>W8T2Q2_PEPAC</name>
<organism evidence="8 9">
    <name type="scientific">Peptoclostridium acidaminophilum DSM 3953</name>
    <dbReference type="NCBI Taxonomy" id="1286171"/>
    <lineage>
        <taxon>Bacteria</taxon>
        <taxon>Bacillati</taxon>
        <taxon>Bacillota</taxon>
        <taxon>Clostridia</taxon>
        <taxon>Peptostreptococcales</taxon>
        <taxon>Peptoclostridiaceae</taxon>
        <taxon>Peptoclostridium</taxon>
    </lineage>
</organism>
<keyword evidence="6" id="KW-0411">Iron-sulfur</keyword>
<keyword evidence="4" id="KW-0479">Metal-binding</keyword>
<evidence type="ECO:0000256" key="6">
    <source>
        <dbReference type="ARBA" id="ARBA00023014"/>
    </source>
</evidence>
<dbReference type="OrthoDB" id="9801689at2"/>
<gene>
    <name evidence="8" type="primary">ytqA1</name>
    <name evidence="8" type="ORF">EAL2_c07230</name>
</gene>
<dbReference type="SFLD" id="SFLDS00029">
    <property type="entry name" value="Radical_SAM"/>
    <property type="match status" value="1"/>
</dbReference>
<dbReference type="InterPro" id="IPR007197">
    <property type="entry name" value="rSAM"/>
</dbReference>
<evidence type="ECO:0000256" key="1">
    <source>
        <dbReference type="ARBA" id="ARBA00001966"/>
    </source>
</evidence>
<keyword evidence="9" id="KW-1185">Reference proteome</keyword>
<accession>W8T2Q2</accession>
<dbReference type="PATRIC" id="fig|1286171.3.peg.669"/>
<dbReference type="InterPro" id="IPR005911">
    <property type="entry name" value="YhcC-like"/>
</dbReference>
<evidence type="ECO:0000313" key="9">
    <source>
        <dbReference type="Proteomes" id="UP000019591"/>
    </source>
</evidence>
<keyword evidence="2" id="KW-0004">4Fe-4S</keyword>
<comment type="cofactor">
    <cofactor evidence="1">
        <name>[4Fe-4S] cluster</name>
        <dbReference type="ChEBI" id="CHEBI:49883"/>
    </cofactor>
</comment>
<evidence type="ECO:0000259" key="7">
    <source>
        <dbReference type="PROSITE" id="PS51918"/>
    </source>
</evidence>
<dbReference type="eggNOG" id="COG1242">
    <property type="taxonomic scope" value="Bacteria"/>
</dbReference>
<evidence type="ECO:0000256" key="2">
    <source>
        <dbReference type="ARBA" id="ARBA00022485"/>
    </source>
</evidence>
<dbReference type="SMART" id="SM00729">
    <property type="entry name" value="Elp3"/>
    <property type="match status" value="1"/>
</dbReference>
<proteinExistence type="predicted"/>
<dbReference type="PANTHER" id="PTHR11135">
    <property type="entry name" value="HISTONE ACETYLTRANSFERASE-RELATED"/>
    <property type="match status" value="1"/>
</dbReference>
<sequence length="314" mass="35906">MNRRYNAYSDYLVGKYGEKVYRLPVNLPLTCPNRDGQVGEGGCTFCAEVGAGFEAFESSVSIKDQLLSNMEYIGGKYKARKFIAYFQNYTNTYADKETFRSYLEEALLENVVEIAISTRPDAISDEYLQIMKEIEQKGVAISIELGLQTVNYHTLKSINRGHTLAEFIDAAIRIKKFGFESCAHVILNLPGDDMLDVIETAKIISALGVDGVKLHSLYITKCSQMALEYERGELQISSLDEYVKRAAIFMGYLSRDVVIERLVGRAPEEDTLFCNWNTSWWKIKDMIERYMDSNDIYQGKFCDYLNGKALRRWE</sequence>
<evidence type="ECO:0000256" key="3">
    <source>
        <dbReference type="ARBA" id="ARBA00022691"/>
    </source>
</evidence>
<dbReference type="SFLD" id="SFLDG01086">
    <property type="entry name" value="elongater_protein-like"/>
    <property type="match status" value="1"/>
</dbReference>
<dbReference type="PANTHER" id="PTHR11135:SF1">
    <property type="entry name" value="PROTEIN YHCC"/>
    <property type="match status" value="1"/>
</dbReference>
<dbReference type="NCBIfam" id="TIGR01212">
    <property type="entry name" value="TIGR01212 family radical SAM protein"/>
    <property type="match status" value="1"/>
</dbReference>
<dbReference type="GO" id="GO:0051539">
    <property type="term" value="F:4 iron, 4 sulfur cluster binding"/>
    <property type="evidence" value="ECO:0007669"/>
    <property type="project" value="UniProtKB-KW"/>
</dbReference>
<dbReference type="HOGENOM" id="CLU_060920_0_0_9"/>
<dbReference type="InterPro" id="IPR039661">
    <property type="entry name" value="ELP3"/>
</dbReference>
<dbReference type="InterPro" id="IPR032432">
    <property type="entry name" value="Radical_SAM_C"/>
</dbReference>
<dbReference type="GO" id="GO:0046872">
    <property type="term" value="F:metal ion binding"/>
    <property type="evidence" value="ECO:0007669"/>
    <property type="project" value="UniProtKB-KW"/>
</dbReference>
<dbReference type="InterPro" id="IPR006638">
    <property type="entry name" value="Elp3/MiaA/NifB-like_rSAM"/>
</dbReference>